<dbReference type="AlphaFoldDB" id="A0A1F5SX12"/>
<gene>
    <name evidence="1" type="ORF">A3H09_02415</name>
</gene>
<comment type="caution">
    <text evidence="1">The sequence shown here is derived from an EMBL/GenBank/DDBJ whole genome shotgun (WGS) entry which is preliminary data.</text>
</comment>
<dbReference type="Proteomes" id="UP000176915">
    <property type="component" value="Unassembled WGS sequence"/>
</dbReference>
<evidence type="ECO:0000313" key="1">
    <source>
        <dbReference type="EMBL" id="OGF31244.1"/>
    </source>
</evidence>
<evidence type="ECO:0000313" key="2">
    <source>
        <dbReference type="Proteomes" id="UP000176915"/>
    </source>
</evidence>
<dbReference type="EMBL" id="MFFY01000023">
    <property type="protein sequence ID" value="OGF31244.1"/>
    <property type="molecule type" value="Genomic_DNA"/>
</dbReference>
<sequence>MIGFIKVVESADYKKIQKAQKCAGKNRMKNPNPALRAEVTLGLLTEGRRVEKAEVIRFLTEEITAAISSGARWVPLLVADAIIAYARDGRGYTEQALTLSSDRNPRYNADLSDDEWRAVIEALAGKLAREFGQQRVYVTYLPAEVVIVTPQSEEGGRA</sequence>
<name>A0A1F5SX12_9BACT</name>
<reference evidence="1 2" key="1">
    <citation type="journal article" date="2016" name="Nat. Commun.">
        <title>Thousands of microbial genomes shed light on interconnected biogeochemical processes in an aquifer system.</title>
        <authorList>
            <person name="Anantharaman K."/>
            <person name="Brown C.T."/>
            <person name="Hug L.A."/>
            <person name="Sharon I."/>
            <person name="Castelle C.J."/>
            <person name="Probst A.J."/>
            <person name="Thomas B.C."/>
            <person name="Singh A."/>
            <person name="Wilkins M.J."/>
            <person name="Karaoz U."/>
            <person name="Brodie E.L."/>
            <person name="Williams K.H."/>
            <person name="Hubbard S.S."/>
            <person name="Banfield J.F."/>
        </authorList>
    </citation>
    <scope>NUCLEOTIDE SEQUENCE [LARGE SCALE GENOMIC DNA]</scope>
</reference>
<protein>
    <submittedName>
        <fullName evidence="1">Uncharacterized protein</fullName>
    </submittedName>
</protein>
<proteinExistence type="predicted"/>
<organism evidence="1 2">
    <name type="scientific">Candidatus Falkowbacteria bacterium RIFCSPLOWO2_12_FULL_45_13</name>
    <dbReference type="NCBI Taxonomy" id="1797991"/>
    <lineage>
        <taxon>Bacteria</taxon>
        <taxon>Candidatus Falkowiibacteriota</taxon>
    </lineage>
</organism>
<accession>A0A1F5SX12</accession>